<dbReference type="EMBL" id="OIVN01001446">
    <property type="protein sequence ID" value="SPC94029.1"/>
    <property type="molecule type" value="Genomic_DNA"/>
</dbReference>
<organism evidence="2">
    <name type="scientific">Fagus sylvatica</name>
    <name type="common">Beechnut</name>
    <dbReference type="NCBI Taxonomy" id="28930"/>
    <lineage>
        <taxon>Eukaryota</taxon>
        <taxon>Viridiplantae</taxon>
        <taxon>Streptophyta</taxon>
        <taxon>Embryophyta</taxon>
        <taxon>Tracheophyta</taxon>
        <taxon>Spermatophyta</taxon>
        <taxon>Magnoliopsida</taxon>
        <taxon>eudicotyledons</taxon>
        <taxon>Gunneridae</taxon>
        <taxon>Pentapetalae</taxon>
        <taxon>rosids</taxon>
        <taxon>fabids</taxon>
        <taxon>Fagales</taxon>
        <taxon>Fagaceae</taxon>
        <taxon>Fagus</taxon>
    </lineage>
</organism>
<feature type="compositionally biased region" description="Basic and acidic residues" evidence="1">
    <location>
        <begin position="42"/>
        <end position="86"/>
    </location>
</feature>
<protein>
    <submittedName>
        <fullName evidence="2">Uncharacterized protein</fullName>
    </submittedName>
</protein>
<gene>
    <name evidence="2" type="ORF">FSB_LOCUS21911</name>
</gene>
<feature type="region of interest" description="Disordered" evidence="1">
    <location>
        <begin position="1"/>
        <end position="86"/>
    </location>
</feature>
<proteinExistence type="predicted"/>
<accession>A0A2N9G3T4</accession>
<name>A0A2N9G3T4_FAGSY</name>
<dbReference type="AlphaFoldDB" id="A0A2N9G3T4"/>
<sequence>MEIGGVGVYRGRSRSVQGGEAGGGSGAGRGGGGVARDGGTAESRESSGSGRRDGREWLGTAGRRDGREQRAESEVESREQRGRSRA</sequence>
<feature type="compositionally biased region" description="Gly residues" evidence="1">
    <location>
        <begin position="19"/>
        <end position="36"/>
    </location>
</feature>
<evidence type="ECO:0000313" key="2">
    <source>
        <dbReference type="EMBL" id="SPC94029.1"/>
    </source>
</evidence>
<reference evidence="2" key="1">
    <citation type="submission" date="2018-02" db="EMBL/GenBank/DDBJ databases">
        <authorList>
            <person name="Cohen D.B."/>
            <person name="Kent A.D."/>
        </authorList>
    </citation>
    <scope>NUCLEOTIDE SEQUENCE</scope>
</reference>
<evidence type="ECO:0000256" key="1">
    <source>
        <dbReference type="SAM" id="MobiDB-lite"/>
    </source>
</evidence>